<evidence type="ECO:0000313" key="2">
    <source>
        <dbReference type="EMBL" id="CAE0434419.1"/>
    </source>
</evidence>
<dbReference type="InterPro" id="IPR012816">
    <property type="entry name" value="NADAR"/>
</dbReference>
<accession>A0A7S3LLH1</accession>
<protein>
    <recommendedName>
        <fullName evidence="1">NADAR domain-containing protein</fullName>
    </recommendedName>
</protein>
<evidence type="ECO:0000259" key="1">
    <source>
        <dbReference type="Pfam" id="PF08719"/>
    </source>
</evidence>
<organism evidence="2">
    <name type="scientific">Aplanochytrium stocchinoi</name>
    <dbReference type="NCBI Taxonomy" id="215587"/>
    <lineage>
        <taxon>Eukaryota</taxon>
        <taxon>Sar</taxon>
        <taxon>Stramenopiles</taxon>
        <taxon>Bigyra</taxon>
        <taxon>Labyrinthulomycetes</taxon>
        <taxon>Thraustochytrida</taxon>
        <taxon>Thraustochytriidae</taxon>
        <taxon>Aplanochytrium</taxon>
    </lineage>
</organism>
<gene>
    <name evidence="2" type="ORF">ASTO00021_LOCUS4717</name>
</gene>
<dbReference type="AlphaFoldDB" id="A0A7S3LLH1"/>
<dbReference type="Gene3D" id="1.10.357.40">
    <property type="entry name" value="YbiA-like"/>
    <property type="match status" value="1"/>
</dbReference>
<dbReference type="EMBL" id="HBIN01006447">
    <property type="protein sequence ID" value="CAE0434419.1"/>
    <property type="molecule type" value="Transcribed_RNA"/>
</dbReference>
<feature type="domain" description="NADAR" evidence="1">
    <location>
        <begin position="29"/>
        <end position="89"/>
    </location>
</feature>
<dbReference type="InterPro" id="IPR037238">
    <property type="entry name" value="YbiA-like_sf"/>
</dbReference>
<reference evidence="2" key="1">
    <citation type="submission" date="2021-01" db="EMBL/GenBank/DDBJ databases">
        <authorList>
            <person name="Corre E."/>
            <person name="Pelletier E."/>
            <person name="Niang G."/>
            <person name="Scheremetjew M."/>
            <person name="Finn R."/>
            <person name="Kale V."/>
            <person name="Holt S."/>
            <person name="Cochrane G."/>
            <person name="Meng A."/>
            <person name="Brown T."/>
            <person name="Cohen L."/>
        </authorList>
    </citation>
    <scope>NUCLEOTIDE SEQUENCE</scope>
    <source>
        <strain evidence="2">GSBS06</strain>
    </source>
</reference>
<proteinExistence type="predicted"/>
<dbReference type="Pfam" id="PF08719">
    <property type="entry name" value="NADAR"/>
    <property type="match status" value="1"/>
</dbReference>
<dbReference type="SUPFAM" id="SSF143990">
    <property type="entry name" value="YbiA-like"/>
    <property type="match status" value="1"/>
</dbReference>
<dbReference type="CDD" id="cd15457">
    <property type="entry name" value="NADAR"/>
    <property type="match status" value="1"/>
</dbReference>
<sequence>MKYSSKESLDIMHKTHPFPNESAVSYGNRVWRIGQRLKSKRAEWEEIRVEVMYRINCAKYAQNEDLREELISTGNLNIYGGPSTHNWSAWNGLIQMHIRKRLRQGENALEEEMLTGTKLLESLKEPLVNWIDIGLPVRLNLTP</sequence>
<name>A0A7S3LLH1_9STRA</name>